<dbReference type="InterPro" id="IPR025355">
    <property type="entry name" value="DUF4259"/>
</dbReference>
<keyword evidence="2" id="KW-1185">Reference proteome</keyword>
<organism evidence="1 2">
    <name type="scientific">Flavobacterium piscisymbiosum</name>
    <dbReference type="NCBI Taxonomy" id="2893753"/>
    <lineage>
        <taxon>Bacteria</taxon>
        <taxon>Pseudomonadati</taxon>
        <taxon>Bacteroidota</taxon>
        <taxon>Flavobacteriia</taxon>
        <taxon>Flavobacteriales</taxon>
        <taxon>Flavobacteriaceae</taxon>
        <taxon>Flavobacterium</taxon>
    </lineage>
</organism>
<accession>A0ABS8MBL5</accession>
<evidence type="ECO:0000313" key="1">
    <source>
        <dbReference type="EMBL" id="MCC9062891.1"/>
    </source>
</evidence>
<reference evidence="1" key="1">
    <citation type="submission" date="2021-11" db="EMBL/GenBank/DDBJ databases">
        <title>Description of novel Flavobacterium species.</title>
        <authorList>
            <person name="Saticioglu I.B."/>
            <person name="Ay H."/>
            <person name="Altun S."/>
            <person name="Duman M."/>
        </authorList>
    </citation>
    <scope>NUCLEOTIDE SEQUENCE</scope>
    <source>
        <strain evidence="1">F-30</strain>
    </source>
</reference>
<protein>
    <submittedName>
        <fullName evidence="1">DUF4259 domain-containing protein</fullName>
    </submittedName>
</protein>
<dbReference type="Pfam" id="PF14078">
    <property type="entry name" value="DUF4259"/>
    <property type="match status" value="1"/>
</dbReference>
<proteinExistence type="predicted"/>
<dbReference type="EMBL" id="JAJJMM010000001">
    <property type="protein sequence ID" value="MCC9062891.1"/>
    <property type="molecule type" value="Genomic_DNA"/>
</dbReference>
<evidence type="ECO:0000313" key="2">
    <source>
        <dbReference type="Proteomes" id="UP001430679"/>
    </source>
</evidence>
<gene>
    <name evidence="1" type="ORF">LNP81_07775</name>
</gene>
<dbReference type="RefSeq" id="WP_230034774.1">
    <property type="nucleotide sequence ID" value="NZ_JAJJMM010000001.1"/>
</dbReference>
<dbReference type="Proteomes" id="UP001430679">
    <property type="component" value="Unassembled WGS sequence"/>
</dbReference>
<comment type="caution">
    <text evidence="1">The sequence shown here is derived from an EMBL/GenBank/DDBJ whole genome shotgun (WGS) entry which is preliminary data.</text>
</comment>
<name>A0ABS8MBL5_9FLAO</name>
<sequence>MGAWDYGIFDDDTAYDFFDEIREDARTFFNSSFEKAINSDYLDYEDCHAVTVSAAYIDNFLNGTKFRNDNEDQEDETNVNLFNSLNKELILNDLKIPAVRALEKVISDNSELNELWSDNEELYPKWKQNIEDLIKRLKN</sequence>